<comment type="caution">
    <text evidence="1">The sequence shown here is derived from an EMBL/GenBank/DDBJ whole genome shotgun (WGS) entry which is preliminary data.</text>
</comment>
<dbReference type="Gene3D" id="3.40.50.150">
    <property type="entry name" value="Vaccinia Virus protein VP39"/>
    <property type="match status" value="1"/>
</dbReference>
<evidence type="ECO:0000313" key="1">
    <source>
        <dbReference type="EMBL" id="MBU2666255.1"/>
    </source>
</evidence>
<accession>A0ABS5YVX0</accession>
<keyword evidence="2" id="KW-1185">Reference proteome</keyword>
<keyword evidence="1" id="KW-0808">Transferase</keyword>
<dbReference type="Pfam" id="PF13489">
    <property type="entry name" value="Methyltransf_23"/>
    <property type="match status" value="1"/>
</dbReference>
<proteinExistence type="predicted"/>
<dbReference type="InterPro" id="IPR029063">
    <property type="entry name" value="SAM-dependent_MTases_sf"/>
</dbReference>
<name>A0ABS5YVX0_9ACTN</name>
<keyword evidence="1" id="KW-0489">Methyltransferase</keyword>
<dbReference type="RefSeq" id="WP_215789435.1">
    <property type="nucleotide sequence ID" value="NZ_JAHKKG010000006.1"/>
</dbReference>
<dbReference type="PANTHER" id="PTHR43861">
    <property type="entry name" value="TRANS-ACONITATE 2-METHYLTRANSFERASE-RELATED"/>
    <property type="match status" value="1"/>
</dbReference>
<gene>
    <name evidence="1" type="ORF">KOI35_22390</name>
</gene>
<sequence>MSDYVMGRTAEEYERLRRQAAVWERATGRLLDLVGLSPGDRCLDVGCGTGAVMGLMASRGATVTGIDLDQEVGRRAAADTGGTYVAADVERDDDAVPAGGFDLVYGRLVLLHVSDPAAVLRRMWRWVAPGGRLVVQDYDMDSAESFPSLPVTEEWRRVFLGAYEAAGRDYRLGTRLPGLFAAAGIGVPDLTDVAGRFGTMADTAGMLAATYSSIAPVALAKGLITEAQRDEFLAAIARAGREQPEVSMMWPLLIGAGKRR</sequence>
<dbReference type="EMBL" id="JAHKKG010000006">
    <property type="protein sequence ID" value="MBU2666255.1"/>
    <property type="molecule type" value="Genomic_DNA"/>
</dbReference>
<dbReference type="GO" id="GO:0032259">
    <property type="term" value="P:methylation"/>
    <property type="evidence" value="ECO:0007669"/>
    <property type="project" value="UniProtKB-KW"/>
</dbReference>
<dbReference type="CDD" id="cd02440">
    <property type="entry name" value="AdoMet_MTases"/>
    <property type="match status" value="1"/>
</dbReference>
<dbReference type="GO" id="GO:0008168">
    <property type="term" value="F:methyltransferase activity"/>
    <property type="evidence" value="ECO:0007669"/>
    <property type="project" value="UniProtKB-KW"/>
</dbReference>
<dbReference type="SUPFAM" id="SSF53335">
    <property type="entry name" value="S-adenosyl-L-methionine-dependent methyltransferases"/>
    <property type="match status" value="1"/>
</dbReference>
<protein>
    <submittedName>
        <fullName evidence="1">Methyltransferase domain-containing protein</fullName>
    </submittedName>
</protein>
<dbReference type="Proteomes" id="UP001519654">
    <property type="component" value="Unassembled WGS sequence"/>
</dbReference>
<organism evidence="1 2">
    <name type="scientific">Paractinoplanes bogorensis</name>
    <dbReference type="NCBI Taxonomy" id="1610840"/>
    <lineage>
        <taxon>Bacteria</taxon>
        <taxon>Bacillati</taxon>
        <taxon>Actinomycetota</taxon>
        <taxon>Actinomycetes</taxon>
        <taxon>Micromonosporales</taxon>
        <taxon>Micromonosporaceae</taxon>
        <taxon>Paractinoplanes</taxon>
    </lineage>
</organism>
<reference evidence="1 2" key="1">
    <citation type="submission" date="2021-06" db="EMBL/GenBank/DDBJ databases">
        <title>Actinoplanes lichenicola sp. nov., and Actinoplanes ovalisporus sp. nov., isolated from lichen in Thailand.</title>
        <authorList>
            <person name="Saeng-In P."/>
            <person name="Kanchanasin P."/>
            <person name="Yuki M."/>
            <person name="Kudo T."/>
            <person name="Ohkuma M."/>
            <person name="Phongsopitanun W."/>
            <person name="Tanasupawat S."/>
        </authorList>
    </citation>
    <scope>NUCLEOTIDE SEQUENCE [LARGE SCALE GENOMIC DNA]</scope>
    <source>
        <strain evidence="1 2">NBRC 110975</strain>
    </source>
</reference>
<evidence type="ECO:0000313" key="2">
    <source>
        <dbReference type="Proteomes" id="UP001519654"/>
    </source>
</evidence>